<dbReference type="CDD" id="cd08023">
    <property type="entry name" value="GH16_laminarinase_like"/>
    <property type="match status" value="1"/>
</dbReference>
<dbReference type="InterPro" id="IPR050546">
    <property type="entry name" value="Glycosyl_Hydrlase_16"/>
</dbReference>
<dbReference type="EMBL" id="BSNE01000020">
    <property type="protein sequence ID" value="GLQ04016.1"/>
    <property type="molecule type" value="Genomic_DNA"/>
</dbReference>
<dbReference type="SUPFAM" id="SSF49785">
    <property type="entry name" value="Galactose-binding domain-like"/>
    <property type="match status" value="3"/>
</dbReference>
<evidence type="ECO:0000313" key="4">
    <source>
        <dbReference type="EMBL" id="GLQ04016.1"/>
    </source>
</evidence>
<keyword evidence="5" id="KW-1185">Reference proteome</keyword>
<dbReference type="Gene3D" id="2.60.120.430">
    <property type="entry name" value="Galactose-binding lectin"/>
    <property type="match status" value="3"/>
</dbReference>
<sequence>MNIETTRITRLLAAISLASLAGCGGDAATTTTDIEKVNPTEPVSDWRMVWNDEFDSTSIDTNKWNFELNCAGGGNNEKQCYTDSEENAFIKDGVLNIVALPAEEGAEKPYTSARLNTRYNADFTYGRFEMRAKLPSGQGSWPAFWMMPTDEEYGTWPRSGEIDILEAVNLKTVAEDGTVEANIHGTLHYGREWPNNSSSGKAYTFPEGMNPADDFHTYAIEWQEGEIRWYVDGYLYATQRRSEVRYNSKDEPVGLKHKGWFAEYFEQGSGELTTHWDNAPFDKDFYLILNNAVGGDWPENVNNLGVDAAAFAEGQSFEIDYVRVYECASNPTTGKGCETVRPGYDSLEDALVEGKAPVPTPPSDGVAKNLDIFDGSLNANWIAWDCCGGTTPETITDADKGEVIKFNINDNNGTVLGFSTRGGHFSDDFTGTSSPFDASPLLDLNGRLTFDMKVVTPPTSSTTWLLKAEAGDGGPNTGDVALSDSNEGVTPVTGQWQTYTFPLSLLQERGLDLSAIDVLMVFPAWQTGAGAEYLITNVAIEGDLPGSPEVDLFTDGQNLDWPMWDCCGGSTPIEVVDDEEHGLTAEFSIGEAPTVMGFNTRTSAGGSGKPFDATSILENGVLQFDVKVMSNPNDPAAVWTMKIESNEGDTAVELPLTDAGDAPVAGEWKTYTFTFADLAGAGLDVSAIDVVMIFPAWGTGEGAVYRVDNAKMYDPSASAGDEITIFQDTAADMWSIWDCCGGSTPTEETDDAEHGTVAEFVIGATPTVMGFLADEGVSFDASAILANGVVQFEMKMVTPPNDPDSVWTFKIESTGAATAVELPLAQSVEGEVPVIGQWQTYTFTVQSLFDAGLDISDINVLMVFPAWGTGEGAVYRIDNVVIANP</sequence>
<gene>
    <name evidence="4" type="ORF">GCM10007914_28970</name>
</gene>
<accession>A0AA37S5S3</accession>
<evidence type="ECO:0000256" key="1">
    <source>
        <dbReference type="ARBA" id="ARBA00006865"/>
    </source>
</evidence>
<dbReference type="InterPro" id="IPR000757">
    <property type="entry name" value="Beta-glucanase-like"/>
</dbReference>
<evidence type="ECO:0000259" key="3">
    <source>
        <dbReference type="PROSITE" id="PS51762"/>
    </source>
</evidence>
<reference evidence="4" key="2">
    <citation type="submission" date="2023-01" db="EMBL/GenBank/DDBJ databases">
        <title>Draft genome sequence of Pseudoalteromonas tetraodonis strain NBRC 103034.</title>
        <authorList>
            <person name="Sun Q."/>
            <person name="Mori K."/>
        </authorList>
    </citation>
    <scope>NUCLEOTIDE SEQUENCE</scope>
    <source>
        <strain evidence="4">NBRC 103034</strain>
    </source>
</reference>
<comment type="caution">
    <text evidence="4">The sequence shown here is derived from an EMBL/GenBank/DDBJ whole genome shotgun (WGS) entry which is preliminary data.</text>
</comment>
<evidence type="ECO:0000313" key="5">
    <source>
        <dbReference type="Proteomes" id="UP001161408"/>
    </source>
</evidence>
<dbReference type="Proteomes" id="UP001161408">
    <property type="component" value="Unassembled WGS sequence"/>
</dbReference>
<dbReference type="PANTHER" id="PTHR10963">
    <property type="entry name" value="GLYCOSYL HYDROLASE-RELATED"/>
    <property type="match status" value="1"/>
</dbReference>
<feature type="signal peptide" evidence="2">
    <location>
        <begin position="1"/>
        <end position="21"/>
    </location>
</feature>
<dbReference type="InterPro" id="IPR008979">
    <property type="entry name" value="Galactose-bd-like_sf"/>
</dbReference>
<feature type="chain" id="PRO_5041220933" description="GH16 domain-containing protein" evidence="2">
    <location>
        <begin position="22"/>
        <end position="885"/>
    </location>
</feature>
<dbReference type="InterPro" id="IPR013320">
    <property type="entry name" value="ConA-like_dom_sf"/>
</dbReference>
<proteinExistence type="inferred from homology"/>
<dbReference type="PANTHER" id="PTHR10963:SF55">
    <property type="entry name" value="GLYCOSIDE HYDROLASE FAMILY 16 PROTEIN"/>
    <property type="match status" value="1"/>
</dbReference>
<evidence type="ECO:0000256" key="2">
    <source>
        <dbReference type="SAM" id="SignalP"/>
    </source>
</evidence>
<name>A0AA37S5S3_9GAMM</name>
<protein>
    <recommendedName>
        <fullName evidence="3">GH16 domain-containing protein</fullName>
    </recommendedName>
</protein>
<dbReference type="PROSITE" id="PS51762">
    <property type="entry name" value="GH16_2"/>
    <property type="match status" value="1"/>
</dbReference>
<dbReference type="GO" id="GO:0005975">
    <property type="term" value="P:carbohydrate metabolic process"/>
    <property type="evidence" value="ECO:0007669"/>
    <property type="project" value="InterPro"/>
</dbReference>
<dbReference type="RefSeq" id="WP_013463027.1">
    <property type="nucleotide sequence ID" value="NZ_BJXY01000008.1"/>
</dbReference>
<dbReference type="PROSITE" id="PS51257">
    <property type="entry name" value="PROKAR_LIPOPROTEIN"/>
    <property type="match status" value="1"/>
</dbReference>
<dbReference type="AlphaFoldDB" id="A0AA37S5S3"/>
<dbReference type="Pfam" id="PF00722">
    <property type="entry name" value="Glyco_hydro_16"/>
    <property type="match status" value="1"/>
</dbReference>
<dbReference type="SUPFAM" id="SSF49899">
    <property type="entry name" value="Concanavalin A-like lectins/glucanases"/>
    <property type="match status" value="1"/>
</dbReference>
<reference evidence="4" key="1">
    <citation type="journal article" date="2014" name="Int. J. Syst. Evol. Microbiol.">
        <title>Complete genome sequence of Corynebacterium casei LMG S-19264T (=DSM 44701T), isolated from a smear-ripened cheese.</title>
        <authorList>
            <consortium name="US DOE Joint Genome Institute (JGI-PGF)"/>
            <person name="Walter F."/>
            <person name="Albersmeier A."/>
            <person name="Kalinowski J."/>
            <person name="Ruckert C."/>
        </authorList>
    </citation>
    <scope>NUCLEOTIDE SEQUENCE</scope>
    <source>
        <strain evidence="4">NBRC 103034</strain>
    </source>
</reference>
<dbReference type="Gene3D" id="2.60.120.200">
    <property type="match status" value="1"/>
</dbReference>
<dbReference type="GO" id="GO:0004553">
    <property type="term" value="F:hydrolase activity, hydrolyzing O-glycosyl compounds"/>
    <property type="evidence" value="ECO:0007669"/>
    <property type="project" value="InterPro"/>
</dbReference>
<comment type="similarity">
    <text evidence="1">Belongs to the glycosyl hydrolase 16 family.</text>
</comment>
<keyword evidence="2" id="KW-0732">Signal</keyword>
<dbReference type="GeneID" id="99695025"/>
<organism evidence="4 5">
    <name type="scientific">Pseudoalteromonas tetraodonis GFC</name>
    <dbReference type="NCBI Taxonomy" id="1315271"/>
    <lineage>
        <taxon>Bacteria</taxon>
        <taxon>Pseudomonadati</taxon>
        <taxon>Pseudomonadota</taxon>
        <taxon>Gammaproteobacteria</taxon>
        <taxon>Alteromonadales</taxon>
        <taxon>Pseudoalteromonadaceae</taxon>
        <taxon>Pseudoalteromonas</taxon>
    </lineage>
</organism>
<feature type="domain" description="GH16" evidence="3">
    <location>
        <begin position="33"/>
        <end position="330"/>
    </location>
</feature>